<accession>A0A6I6JSU7</accession>
<dbReference type="KEGG" id="mcos:GM418_10955"/>
<gene>
    <name evidence="1" type="ORF">GM418_10955</name>
</gene>
<keyword evidence="2" id="KW-1185">Reference proteome</keyword>
<reference evidence="1 2" key="1">
    <citation type="submission" date="2019-11" db="EMBL/GenBank/DDBJ databases">
        <authorList>
            <person name="Zheng R.K."/>
            <person name="Sun C.M."/>
        </authorList>
    </citation>
    <scope>NUCLEOTIDE SEQUENCE [LARGE SCALE GENOMIC DNA]</scope>
    <source>
        <strain evidence="1 2">WC007</strain>
    </source>
</reference>
<evidence type="ECO:0000313" key="2">
    <source>
        <dbReference type="Proteomes" id="UP000428260"/>
    </source>
</evidence>
<organism evidence="1 2">
    <name type="scientific">Maribellus comscasis</name>
    <dbReference type="NCBI Taxonomy" id="2681766"/>
    <lineage>
        <taxon>Bacteria</taxon>
        <taxon>Pseudomonadati</taxon>
        <taxon>Bacteroidota</taxon>
        <taxon>Bacteroidia</taxon>
        <taxon>Marinilabiliales</taxon>
        <taxon>Prolixibacteraceae</taxon>
        <taxon>Maribellus</taxon>
    </lineage>
</organism>
<dbReference type="EMBL" id="CP046401">
    <property type="protein sequence ID" value="QGY44158.1"/>
    <property type="molecule type" value="Genomic_DNA"/>
</dbReference>
<evidence type="ECO:0000313" key="1">
    <source>
        <dbReference type="EMBL" id="QGY44158.1"/>
    </source>
</evidence>
<sequence>MLSFLLNNNPFVLSQDTTVRLEWNNPALHTDKLPGDIGIDISIPVNDNNRMLLGNPGRFEKATSKNSREFSGFEIRYGGVLLMIGTLIIQNANEDSYSGWLRSSIGNLAEIHREKFIYDSISFNEEKIFINKSNYDPDSDEYGCPQVLNTYFFKDKGQTTQASRYLPNPNYNKWIWEFPIFKKDEREYRWQLVKTEDYTEAFMQRSGCIVNKKNIDGTIRTPDTNSKADPENIRDNLDVAVVSPMLFLSYVLKTIFKDAGFYVDENFILDNDDLKRLIIYHNYDITEIRHTEDFNVSYSDKYSMQVDDILIDYQTEPVSVGFLIDSVYRKVNKFYYKKLLPQIKLGDFLLSTMNNINVFPFFRRERNIVDIIDRESILTQKAINIDEYMIGQWNMAAETDSTLKFLNQIDSDDFVFSEIWLDISEYRDKEKEPVDLWTALANIENPEIDEIRFVKESNGYAQYKLWLNEWDSEETGDQVQEKFIGWDLLTKGFQNAYFNYGKETELEIKTEFSSLFGEQLPYTKQRGNMQSEQFEFETFSPRLLFYNANNDASYKTENLSLDFEDSEIGLLKKRWNLWARFLSTKQEVSRNADFPLNALIYVVNNIYKKYRSQEGEFIIDSISTEFGINRISISEMKAYKINYSPKTYSLTDMWQLNDIIKVDDMIDFDGLERYYPMVVNF</sequence>
<name>A0A6I6JSU7_9BACT</name>
<dbReference type="Proteomes" id="UP000428260">
    <property type="component" value="Chromosome"/>
</dbReference>
<proteinExistence type="predicted"/>
<dbReference type="AlphaFoldDB" id="A0A6I6JSU7"/>
<dbReference type="RefSeq" id="WP_158865983.1">
    <property type="nucleotide sequence ID" value="NZ_CP046401.1"/>
</dbReference>
<protein>
    <submittedName>
        <fullName evidence="1">Uncharacterized protein</fullName>
    </submittedName>
</protein>